<protein>
    <submittedName>
        <fullName evidence="1">Uncharacterized protein</fullName>
    </submittedName>
</protein>
<sequence>MDFNRTFFLLVAFSAPYLIFSNLRKWQRRQIVKERLRIIAEILEHAEERVIRYQERHDRILNQMNSYYFYHRELEEALAGARKAMNEALEFSVSLRRMQMKLITSSPDENLDVLQLDRTYRNVA</sequence>
<keyword evidence="2" id="KW-1185">Reference proteome</keyword>
<name>A0ACC2KQ94_PERAE</name>
<comment type="caution">
    <text evidence="1">The sequence shown here is derived from an EMBL/GenBank/DDBJ whole genome shotgun (WGS) entry which is preliminary data.</text>
</comment>
<dbReference type="Proteomes" id="UP001234297">
    <property type="component" value="Chromosome 10"/>
</dbReference>
<dbReference type="EMBL" id="CM056818">
    <property type="protein sequence ID" value="KAJ8623180.1"/>
    <property type="molecule type" value="Genomic_DNA"/>
</dbReference>
<evidence type="ECO:0000313" key="2">
    <source>
        <dbReference type="Proteomes" id="UP001234297"/>
    </source>
</evidence>
<evidence type="ECO:0000313" key="1">
    <source>
        <dbReference type="EMBL" id="KAJ8623180.1"/>
    </source>
</evidence>
<accession>A0ACC2KQ94</accession>
<organism evidence="1 2">
    <name type="scientific">Persea americana</name>
    <name type="common">Avocado</name>
    <dbReference type="NCBI Taxonomy" id="3435"/>
    <lineage>
        <taxon>Eukaryota</taxon>
        <taxon>Viridiplantae</taxon>
        <taxon>Streptophyta</taxon>
        <taxon>Embryophyta</taxon>
        <taxon>Tracheophyta</taxon>
        <taxon>Spermatophyta</taxon>
        <taxon>Magnoliopsida</taxon>
        <taxon>Magnoliidae</taxon>
        <taxon>Laurales</taxon>
        <taxon>Lauraceae</taxon>
        <taxon>Persea</taxon>
    </lineage>
</organism>
<proteinExistence type="predicted"/>
<gene>
    <name evidence="1" type="ORF">MRB53_031709</name>
</gene>
<reference evidence="1 2" key="1">
    <citation type="journal article" date="2022" name="Hortic Res">
        <title>A haplotype resolved chromosomal level avocado genome allows analysis of novel avocado genes.</title>
        <authorList>
            <person name="Nath O."/>
            <person name="Fletcher S.J."/>
            <person name="Hayward A."/>
            <person name="Shaw L.M."/>
            <person name="Masouleh A.K."/>
            <person name="Furtado A."/>
            <person name="Henry R.J."/>
            <person name="Mitter N."/>
        </authorList>
    </citation>
    <scope>NUCLEOTIDE SEQUENCE [LARGE SCALE GENOMIC DNA]</scope>
    <source>
        <strain evidence="2">cv. Hass</strain>
    </source>
</reference>